<organism evidence="1 2">
    <name type="scientific">Nocardia abscessus</name>
    <dbReference type="NCBI Taxonomy" id="120957"/>
    <lineage>
        <taxon>Bacteria</taxon>
        <taxon>Bacillati</taxon>
        <taxon>Actinomycetota</taxon>
        <taxon>Actinomycetes</taxon>
        <taxon>Mycobacteriales</taxon>
        <taxon>Nocardiaceae</taxon>
        <taxon>Nocardia</taxon>
    </lineage>
</organism>
<dbReference type="Pfam" id="PF13692">
    <property type="entry name" value="Glyco_trans_1_4"/>
    <property type="match status" value="1"/>
</dbReference>
<dbReference type="EMBL" id="JADLRE010000006">
    <property type="protein sequence ID" value="MBF6225562.1"/>
    <property type="molecule type" value="Genomic_DNA"/>
</dbReference>
<proteinExistence type="predicted"/>
<reference evidence="1 2" key="1">
    <citation type="submission" date="2020-10" db="EMBL/GenBank/DDBJ databases">
        <title>Identification of Nocardia species via Next-generation sequencing and recognition of intraspecies genetic diversity.</title>
        <authorList>
            <person name="Li P."/>
            <person name="Li P."/>
            <person name="Lu B."/>
        </authorList>
    </citation>
    <scope>NUCLEOTIDE SEQUENCE [LARGE SCALE GENOMIC DNA]</scope>
    <source>
        <strain evidence="1 2">N-11</strain>
    </source>
</reference>
<evidence type="ECO:0000313" key="2">
    <source>
        <dbReference type="Proteomes" id="UP000807309"/>
    </source>
</evidence>
<gene>
    <name evidence="1" type="ORF">IU470_10645</name>
</gene>
<name>A0ABS0C596_9NOCA</name>
<comment type="caution">
    <text evidence="1">The sequence shown here is derived from an EMBL/GenBank/DDBJ whole genome shotgun (WGS) entry which is preliminary data.</text>
</comment>
<accession>A0ABS0C596</accession>
<sequence>MNVLVWHVHGSWTTSFVQGGHRYLIPFDSRLGAWARGRCGRPWPDTAVEVAPDALAGESIDVVVAQRPRELDLIGEWLRCKPGVDVPVLYVEHNTPDQHAALTRHPLADRPDLTLVHVTHFNRLMWDSGRTPATVIPHGVPDPGYSYTGELPRAATVVDEPVLRWRVNGTDLLVPLSRAAPIDVYGSGTENVHEALRCSPRRVHGAGEHVQDRLHRQLARRLVFVHTPRWTSPGLSVLEAMHLGMPVVAVAATEAHASIPPEAGVVSADPEVLTQAVRHFLGDRMAAEVAGKAARHWALTHFGIHDFVRRWDDLLVDAVATGPGGAG</sequence>
<keyword evidence="2" id="KW-1185">Reference proteome</keyword>
<protein>
    <submittedName>
        <fullName evidence="1">Glycosyltransferase</fullName>
    </submittedName>
</protein>
<dbReference type="SUPFAM" id="SSF53756">
    <property type="entry name" value="UDP-Glycosyltransferase/glycogen phosphorylase"/>
    <property type="match status" value="1"/>
</dbReference>
<dbReference type="Gene3D" id="3.40.50.2000">
    <property type="entry name" value="Glycogen Phosphorylase B"/>
    <property type="match status" value="1"/>
</dbReference>
<dbReference type="Proteomes" id="UP000807309">
    <property type="component" value="Unassembled WGS sequence"/>
</dbReference>
<evidence type="ECO:0000313" key="1">
    <source>
        <dbReference type="EMBL" id="MBF6225562.1"/>
    </source>
</evidence>